<evidence type="ECO:0000313" key="4">
    <source>
        <dbReference type="Proteomes" id="UP000263900"/>
    </source>
</evidence>
<dbReference type="Proteomes" id="UP000263900">
    <property type="component" value="Chromosome"/>
</dbReference>
<evidence type="ECO:0000256" key="2">
    <source>
        <dbReference type="SAM" id="SignalP"/>
    </source>
</evidence>
<dbReference type="GO" id="GO:0019239">
    <property type="term" value="F:deaminase activity"/>
    <property type="evidence" value="ECO:0007669"/>
    <property type="project" value="TreeGrafter"/>
</dbReference>
<protein>
    <submittedName>
        <fullName evidence="3">RidA family protein</fullName>
    </submittedName>
</protein>
<keyword evidence="4" id="KW-1185">Reference proteome</keyword>
<dbReference type="Gene3D" id="3.30.1330.40">
    <property type="entry name" value="RutC-like"/>
    <property type="match status" value="1"/>
</dbReference>
<gene>
    <name evidence="3" type="ORF">D3H65_21715</name>
</gene>
<sequence>MKKMICKTAFVCCLALLCLAVDVIGQDNDIKKEKFNWGRGTQDTTAGYAQAVKIDNVIYISGTVARNVNPEGIKQVYEALEKTLQHYGATFQNVVKENLYTTDMEAMKQYNQVRKAFYKGDFPAATWMQVNRLYMHDARLEIELIAYLPKK</sequence>
<dbReference type="PANTHER" id="PTHR11803:SF58">
    <property type="entry name" value="PROTEIN HMF1-RELATED"/>
    <property type="match status" value="1"/>
</dbReference>
<dbReference type="Pfam" id="PF01042">
    <property type="entry name" value="Ribonuc_L-PSP"/>
    <property type="match status" value="1"/>
</dbReference>
<dbReference type="RefSeq" id="WP_119052331.1">
    <property type="nucleotide sequence ID" value="NZ_CP032157.1"/>
</dbReference>
<comment type="similarity">
    <text evidence="1">Belongs to the RutC family.</text>
</comment>
<reference evidence="3 4" key="1">
    <citation type="submission" date="2018-09" db="EMBL/GenBank/DDBJ databases">
        <title>Genome sequencing of strain 6GH32-13.</title>
        <authorList>
            <person name="Weon H.-Y."/>
            <person name="Heo J."/>
            <person name="Kwon S.-W."/>
        </authorList>
    </citation>
    <scope>NUCLEOTIDE SEQUENCE [LARGE SCALE GENOMIC DNA]</scope>
    <source>
        <strain evidence="3 4">5GH32-13</strain>
    </source>
</reference>
<keyword evidence="2" id="KW-0732">Signal</keyword>
<feature type="chain" id="PRO_5017828472" evidence="2">
    <location>
        <begin position="21"/>
        <end position="151"/>
    </location>
</feature>
<name>A0A3B7MPK9_9BACT</name>
<evidence type="ECO:0000256" key="1">
    <source>
        <dbReference type="ARBA" id="ARBA00010552"/>
    </source>
</evidence>
<proteinExistence type="inferred from homology"/>
<dbReference type="AlphaFoldDB" id="A0A3B7MPK9"/>
<dbReference type="KEGG" id="pseg:D3H65_21715"/>
<dbReference type="GO" id="GO:0005829">
    <property type="term" value="C:cytosol"/>
    <property type="evidence" value="ECO:0007669"/>
    <property type="project" value="TreeGrafter"/>
</dbReference>
<accession>A0A3B7MPK9</accession>
<dbReference type="CDD" id="cd00448">
    <property type="entry name" value="YjgF_YER057c_UK114_family"/>
    <property type="match status" value="1"/>
</dbReference>
<dbReference type="InterPro" id="IPR035959">
    <property type="entry name" value="RutC-like_sf"/>
</dbReference>
<dbReference type="PANTHER" id="PTHR11803">
    <property type="entry name" value="2-IMINOBUTANOATE/2-IMINOPROPANOATE DEAMINASE RIDA"/>
    <property type="match status" value="1"/>
</dbReference>
<feature type="signal peptide" evidence="2">
    <location>
        <begin position="1"/>
        <end position="20"/>
    </location>
</feature>
<dbReference type="EMBL" id="CP032157">
    <property type="protein sequence ID" value="AXY76454.1"/>
    <property type="molecule type" value="Genomic_DNA"/>
</dbReference>
<organism evidence="3 4">
    <name type="scientific">Paraflavitalea soli</name>
    <dbReference type="NCBI Taxonomy" id="2315862"/>
    <lineage>
        <taxon>Bacteria</taxon>
        <taxon>Pseudomonadati</taxon>
        <taxon>Bacteroidota</taxon>
        <taxon>Chitinophagia</taxon>
        <taxon>Chitinophagales</taxon>
        <taxon>Chitinophagaceae</taxon>
        <taxon>Paraflavitalea</taxon>
    </lineage>
</organism>
<dbReference type="SUPFAM" id="SSF55298">
    <property type="entry name" value="YjgF-like"/>
    <property type="match status" value="1"/>
</dbReference>
<dbReference type="InterPro" id="IPR006175">
    <property type="entry name" value="YjgF/YER057c/UK114"/>
</dbReference>
<dbReference type="OrthoDB" id="9799840at2"/>
<evidence type="ECO:0000313" key="3">
    <source>
        <dbReference type="EMBL" id="AXY76454.1"/>
    </source>
</evidence>